<accession>A0A2V1K984</accession>
<feature type="domain" description="RAMA" evidence="2">
    <location>
        <begin position="507"/>
        <end position="567"/>
    </location>
</feature>
<dbReference type="Proteomes" id="UP000245283">
    <property type="component" value="Unassembled WGS sequence"/>
</dbReference>
<organism evidence="3 4">
    <name type="scientific">Ancrocorticia populi</name>
    <dbReference type="NCBI Taxonomy" id="2175228"/>
    <lineage>
        <taxon>Bacteria</taxon>
        <taxon>Bacillati</taxon>
        <taxon>Actinomycetota</taxon>
        <taxon>Actinomycetes</taxon>
        <taxon>Actinomycetales</taxon>
        <taxon>Actinomycetaceae</taxon>
        <taxon>Ancrocorticia</taxon>
    </lineage>
</organism>
<evidence type="ECO:0000313" key="4">
    <source>
        <dbReference type="Proteomes" id="UP000245283"/>
    </source>
</evidence>
<dbReference type="EMBL" id="QETB01000004">
    <property type="protein sequence ID" value="PWF25994.1"/>
    <property type="molecule type" value="Genomic_DNA"/>
</dbReference>
<feature type="compositionally biased region" description="Acidic residues" evidence="1">
    <location>
        <begin position="349"/>
        <end position="358"/>
    </location>
</feature>
<reference evidence="4" key="1">
    <citation type="submission" date="2018-05" db="EMBL/GenBank/DDBJ databases">
        <authorList>
            <person name="Li Y."/>
        </authorList>
    </citation>
    <scope>NUCLEOTIDE SEQUENCE [LARGE SCALE GENOMIC DNA]</scope>
    <source>
        <strain evidence="4">sk1b4</strain>
    </source>
</reference>
<comment type="caution">
    <text evidence="3">The sequence shown here is derived from an EMBL/GenBank/DDBJ whole genome shotgun (WGS) entry which is preliminary data.</text>
</comment>
<dbReference type="OrthoDB" id="5149322at2"/>
<dbReference type="AlphaFoldDB" id="A0A2V1K984"/>
<dbReference type="RefSeq" id="WP_109093821.1">
    <property type="nucleotide sequence ID" value="NZ_QETB01000004.1"/>
</dbReference>
<proteinExistence type="predicted"/>
<feature type="compositionally biased region" description="Basic and acidic residues" evidence="1">
    <location>
        <begin position="339"/>
        <end position="348"/>
    </location>
</feature>
<gene>
    <name evidence="3" type="ORF">DD236_07780</name>
</gene>
<feature type="compositionally biased region" description="Basic and acidic residues" evidence="1">
    <location>
        <begin position="394"/>
        <end position="416"/>
    </location>
</feature>
<dbReference type="Pfam" id="PF18755">
    <property type="entry name" value="RAMA"/>
    <property type="match status" value="1"/>
</dbReference>
<dbReference type="InterPro" id="IPR040843">
    <property type="entry name" value="RAMA"/>
</dbReference>
<sequence length="570" mass="60689">MSVFALENGRLVPAQAVSTSDAGVTAESMAAIRERVIELLDVPLFPVAWQSEPASDGSRESLIALDPTGQTVTVEVIDYLDADELLGSLARAGRHGEMSRSSLALIYGPGARSFPRDWRLFLDACPPHPAPGPRLYLVVLGIDDTVRAAVDALAGGGLDVRRASLHDGGSQVLVSFEQLRPQPGRLGAILSSAQHYNEQLLDAPAEASGPEELPLAAEVTELDESPAPQETATPEAIAETLPEPALDPIESEQEVEPEAVSGEIVGEEAAGPALPENWGSGGNASSQEPVDDPEPVAGQPEPAVEESVSPSESIEVFAEQVTEHPEQPEPVQPQVVRNAPEKQDKPETDVLEEPEELSTEAQIDQLRSMLAGEESEAPVQEKKPRRSHSRRSQISRDKPATESGPERPVRLDRPERGAAPSAFANVPGYTGPTAFAQSTDASGSRREQDLWENSAPVHGGRPVPQTISESSAATFSSEAVQRAADHDHVGTPSRLIQIAQRYGAPFSVVWSQRRRNISLSARVTAWGTIVLPDGRVYTDPSEAASAASGIAGVDGWSVWRVPGGKRLGEL</sequence>
<protein>
    <recommendedName>
        <fullName evidence="2">RAMA domain-containing protein</fullName>
    </recommendedName>
</protein>
<feature type="compositionally biased region" description="Basic residues" evidence="1">
    <location>
        <begin position="383"/>
        <end position="393"/>
    </location>
</feature>
<evidence type="ECO:0000313" key="3">
    <source>
        <dbReference type="EMBL" id="PWF25994.1"/>
    </source>
</evidence>
<name>A0A2V1K984_9ACTO</name>
<feature type="region of interest" description="Disordered" evidence="1">
    <location>
        <begin position="271"/>
        <end position="463"/>
    </location>
</feature>
<keyword evidence="4" id="KW-1185">Reference proteome</keyword>
<evidence type="ECO:0000256" key="1">
    <source>
        <dbReference type="SAM" id="MobiDB-lite"/>
    </source>
</evidence>
<evidence type="ECO:0000259" key="2">
    <source>
        <dbReference type="Pfam" id="PF18755"/>
    </source>
</evidence>
<feature type="compositionally biased region" description="Low complexity" evidence="1">
    <location>
        <begin position="300"/>
        <end position="320"/>
    </location>
</feature>